<protein>
    <submittedName>
        <fullName evidence="2">Uncharacterized protein</fullName>
    </submittedName>
</protein>
<sequence length="242" mass="27931">MVLEDTGEDALIQYLTKEKIQSQYRLRSSMLFLQSINSGSTMVNESLEILRQNAESDYDCILHLLTLLRHNKSPKENEKIHGSVSPTEFTDNKNSNNSKPSIQNEFVIQDPLMEDFDHHFSGSYLPVESNNDDLIIEEAEDENLCQQEEDQLDHEATKENENSENMMHSSKIRYIKDKPNAGNLARSLPVNVPWPQNNLAKEKYEPEEDDIPEDIQSGLAYIMSLRNKTYDLPSSRYDFKLD</sequence>
<accession>A0A0K2SYJ0</accession>
<dbReference type="OMA" id="FMATRAN"/>
<proteinExistence type="predicted"/>
<evidence type="ECO:0000313" key="2">
    <source>
        <dbReference type="EMBL" id="CDW18427.1"/>
    </source>
</evidence>
<organism evidence="2">
    <name type="scientific">Lepeophtheirus salmonis</name>
    <name type="common">Salmon louse</name>
    <name type="synonym">Caligus salmonis</name>
    <dbReference type="NCBI Taxonomy" id="72036"/>
    <lineage>
        <taxon>Eukaryota</taxon>
        <taxon>Metazoa</taxon>
        <taxon>Ecdysozoa</taxon>
        <taxon>Arthropoda</taxon>
        <taxon>Crustacea</taxon>
        <taxon>Multicrustacea</taxon>
        <taxon>Hexanauplia</taxon>
        <taxon>Copepoda</taxon>
        <taxon>Siphonostomatoida</taxon>
        <taxon>Caligidae</taxon>
        <taxon>Lepeophtheirus</taxon>
    </lineage>
</organism>
<reference evidence="2" key="1">
    <citation type="submission" date="2014-05" db="EMBL/GenBank/DDBJ databases">
        <authorList>
            <person name="Chronopoulou M."/>
        </authorList>
    </citation>
    <scope>NUCLEOTIDE SEQUENCE</scope>
    <source>
        <tissue evidence="2">Whole organism</tissue>
    </source>
</reference>
<feature type="compositionally biased region" description="Polar residues" evidence="1">
    <location>
        <begin position="84"/>
        <end position="100"/>
    </location>
</feature>
<dbReference type="EMBL" id="HACA01001066">
    <property type="protein sequence ID" value="CDW18427.1"/>
    <property type="molecule type" value="Transcribed_RNA"/>
</dbReference>
<feature type="region of interest" description="Disordered" evidence="1">
    <location>
        <begin position="75"/>
        <end position="100"/>
    </location>
</feature>
<evidence type="ECO:0000256" key="1">
    <source>
        <dbReference type="SAM" id="MobiDB-lite"/>
    </source>
</evidence>
<dbReference type="AlphaFoldDB" id="A0A0K2SYJ0"/>
<name>A0A0K2SYJ0_LEPSM</name>